<dbReference type="PANTHER" id="PTHR43317:SF1">
    <property type="entry name" value="THERMOSPERMINE SYNTHASE ACAULIS5"/>
    <property type="match status" value="1"/>
</dbReference>
<dbReference type="RefSeq" id="WP_328858275.1">
    <property type="nucleotide sequence ID" value="NZ_CP108021.1"/>
</dbReference>
<name>A0AAU4K4W5_9NOCA</name>
<reference evidence="4 5" key="1">
    <citation type="submission" date="2022-10" db="EMBL/GenBank/DDBJ databases">
        <title>The complete genomes of actinobacterial strains from the NBC collection.</title>
        <authorList>
            <person name="Joergensen T.S."/>
            <person name="Alvarez Arevalo M."/>
            <person name="Sterndorff E.B."/>
            <person name="Faurdal D."/>
            <person name="Vuksanovic O."/>
            <person name="Mourched A.-S."/>
            <person name="Charusanti P."/>
            <person name="Shaw S."/>
            <person name="Blin K."/>
            <person name="Weber T."/>
        </authorList>
    </citation>
    <scope>NUCLEOTIDE SEQUENCE [LARGE SCALE GENOMIC DNA]</scope>
    <source>
        <strain evidence="4 5">NBC_00319</strain>
    </source>
</reference>
<dbReference type="KEGG" id="whr:OG579_04750"/>
<dbReference type="EMBL" id="CP108021">
    <property type="protein sequence ID" value="WUM21120.1"/>
    <property type="molecule type" value="Genomic_DNA"/>
</dbReference>
<dbReference type="CDD" id="cd02440">
    <property type="entry name" value="AdoMet_MTases"/>
    <property type="match status" value="1"/>
</dbReference>
<organism evidence="4 5">
    <name type="scientific">Williamsia herbipolensis</name>
    <dbReference type="NCBI Taxonomy" id="1603258"/>
    <lineage>
        <taxon>Bacteria</taxon>
        <taxon>Bacillati</taxon>
        <taxon>Actinomycetota</taxon>
        <taxon>Actinomycetes</taxon>
        <taxon>Mycobacteriales</taxon>
        <taxon>Nocardiaceae</taxon>
        <taxon>Williamsia</taxon>
    </lineage>
</organism>
<feature type="compositionally biased region" description="Basic residues" evidence="2">
    <location>
        <begin position="1"/>
        <end position="11"/>
    </location>
</feature>
<dbReference type="SUPFAM" id="SSF53335">
    <property type="entry name" value="S-adenosyl-L-methionine-dependent methyltransferases"/>
    <property type="match status" value="1"/>
</dbReference>
<evidence type="ECO:0000256" key="1">
    <source>
        <dbReference type="ARBA" id="ARBA00023115"/>
    </source>
</evidence>
<evidence type="ECO:0000256" key="2">
    <source>
        <dbReference type="SAM" id="MobiDB-lite"/>
    </source>
</evidence>
<dbReference type="Gene3D" id="3.40.50.150">
    <property type="entry name" value="Vaccinia Virus protein VP39"/>
    <property type="match status" value="1"/>
</dbReference>
<feature type="domain" description="Methyltransferase" evidence="3">
    <location>
        <begin position="94"/>
        <end position="195"/>
    </location>
</feature>
<dbReference type="GO" id="GO:0006596">
    <property type="term" value="P:polyamine biosynthetic process"/>
    <property type="evidence" value="ECO:0007669"/>
    <property type="project" value="UniProtKB-KW"/>
</dbReference>
<proteinExistence type="predicted"/>
<dbReference type="AlphaFoldDB" id="A0AAU4K4W5"/>
<evidence type="ECO:0000259" key="3">
    <source>
        <dbReference type="Pfam" id="PF13649"/>
    </source>
</evidence>
<keyword evidence="1" id="KW-0620">Polyamine biosynthesis</keyword>
<dbReference type="PANTHER" id="PTHR43317">
    <property type="entry name" value="THERMOSPERMINE SYNTHASE ACAULIS5"/>
    <property type="match status" value="1"/>
</dbReference>
<dbReference type="Proteomes" id="UP001432128">
    <property type="component" value="Chromosome"/>
</dbReference>
<keyword evidence="5" id="KW-1185">Reference proteome</keyword>
<dbReference type="Pfam" id="PF13649">
    <property type="entry name" value="Methyltransf_25"/>
    <property type="match status" value="1"/>
</dbReference>
<evidence type="ECO:0000313" key="5">
    <source>
        <dbReference type="Proteomes" id="UP001432128"/>
    </source>
</evidence>
<dbReference type="InterPro" id="IPR041698">
    <property type="entry name" value="Methyltransf_25"/>
</dbReference>
<dbReference type="NCBIfam" id="NF037959">
    <property type="entry name" value="MFS_SpdSyn"/>
    <property type="match status" value="1"/>
</dbReference>
<feature type="region of interest" description="Disordered" evidence="2">
    <location>
        <begin position="1"/>
        <end position="34"/>
    </location>
</feature>
<gene>
    <name evidence="4" type="ORF">OG579_04750</name>
</gene>
<feature type="compositionally biased region" description="Low complexity" evidence="2">
    <location>
        <begin position="12"/>
        <end position="22"/>
    </location>
</feature>
<protein>
    <submittedName>
        <fullName evidence="4">Fused MFS/spermidine synthase</fullName>
    </submittedName>
</protein>
<sequence length="308" mass="32762">MAGRRRPRRPPARTAAGTPVAADASPTPEGVFDIDSGTARITADDDGTGWLIEVNGVQSSHIVTDDPLRLEFEYMRWIAAVIDDRHHPDDPMRVLHLGAGACTLARRLAAAYPRSRHVAVDVDAALATLVRDRFDLPRAPVLRLRVGDAREVTTALHTDSRDVVIRDVFAGATTPENLTTAEFAEEVHRVLRPGGLYLVNCADTRDLAGARAEIATIGGRFAHVTLVADPAMLKGRRYGNIIIAASDDEIEVSAAVVKTLLAGAVPASMRDDADTRRFAAGATVLRDAGSDDTAPDGDVSPTSPAAPS</sequence>
<accession>A0AAU4K4W5</accession>
<feature type="region of interest" description="Disordered" evidence="2">
    <location>
        <begin position="284"/>
        <end position="308"/>
    </location>
</feature>
<dbReference type="InterPro" id="IPR029063">
    <property type="entry name" value="SAM-dependent_MTases_sf"/>
</dbReference>
<evidence type="ECO:0000313" key="4">
    <source>
        <dbReference type="EMBL" id="WUM21120.1"/>
    </source>
</evidence>